<evidence type="ECO:0000256" key="1">
    <source>
        <dbReference type="SAM" id="Phobius"/>
    </source>
</evidence>
<sequence length="76" mass="8558">MNRITSWDKIALTLVIVGALNWLLVGLFQWDLVAALFGGADSWLSRIIYTLVGIAGLYCFKLLLMGQDDQKQQNTR</sequence>
<dbReference type="AlphaFoldDB" id="A0A316D4A7"/>
<dbReference type="PANTHER" id="PTHR37304:SF1">
    <property type="entry name" value="MEMBRANE PROTEIN"/>
    <property type="match status" value="1"/>
</dbReference>
<keyword evidence="1" id="KW-0472">Membrane</keyword>
<gene>
    <name evidence="2" type="ORF">C7459_11973</name>
</gene>
<dbReference type="InterPro" id="IPR007211">
    <property type="entry name" value="DUF378"/>
</dbReference>
<name>A0A316D4A7_9BACL</name>
<organism evidence="2 3">
    <name type="scientific">Tumebacillus permanentifrigoris</name>
    <dbReference type="NCBI Taxonomy" id="378543"/>
    <lineage>
        <taxon>Bacteria</taxon>
        <taxon>Bacillati</taxon>
        <taxon>Bacillota</taxon>
        <taxon>Bacilli</taxon>
        <taxon>Bacillales</taxon>
        <taxon>Alicyclobacillaceae</taxon>
        <taxon>Tumebacillus</taxon>
    </lineage>
</organism>
<dbReference type="Pfam" id="PF04070">
    <property type="entry name" value="DUF378"/>
    <property type="match status" value="1"/>
</dbReference>
<proteinExistence type="predicted"/>
<feature type="transmembrane region" description="Helical" evidence="1">
    <location>
        <begin position="12"/>
        <end position="37"/>
    </location>
</feature>
<accession>A0A316D4A7</accession>
<keyword evidence="3" id="KW-1185">Reference proteome</keyword>
<protein>
    <recommendedName>
        <fullName evidence="4">DUF378 domain-containing protein</fullName>
    </recommendedName>
</protein>
<feature type="transmembrane region" description="Helical" evidence="1">
    <location>
        <begin position="43"/>
        <end position="64"/>
    </location>
</feature>
<evidence type="ECO:0000313" key="2">
    <source>
        <dbReference type="EMBL" id="PWK06649.1"/>
    </source>
</evidence>
<dbReference type="Proteomes" id="UP000245634">
    <property type="component" value="Unassembled WGS sequence"/>
</dbReference>
<dbReference type="PANTHER" id="PTHR37304">
    <property type="entry name" value="MEMBRANE PROTEIN-RELATED"/>
    <property type="match status" value="1"/>
</dbReference>
<dbReference type="EMBL" id="QGGL01000019">
    <property type="protein sequence ID" value="PWK06649.1"/>
    <property type="molecule type" value="Genomic_DNA"/>
</dbReference>
<dbReference type="RefSeq" id="WP_211320426.1">
    <property type="nucleotide sequence ID" value="NZ_QGGL01000019.1"/>
</dbReference>
<reference evidence="2 3" key="1">
    <citation type="submission" date="2018-05" db="EMBL/GenBank/DDBJ databases">
        <title>Genomic Encyclopedia of Type Strains, Phase IV (KMG-IV): sequencing the most valuable type-strain genomes for metagenomic binning, comparative biology and taxonomic classification.</title>
        <authorList>
            <person name="Goeker M."/>
        </authorList>
    </citation>
    <scope>NUCLEOTIDE SEQUENCE [LARGE SCALE GENOMIC DNA]</scope>
    <source>
        <strain evidence="2 3">DSM 18773</strain>
    </source>
</reference>
<keyword evidence="1" id="KW-1133">Transmembrane helix</keyword>
<evidence type="ECO:0008006" key="4">
    <source>
        <dbReference type="Google" id="ProtNLM"/>
    </source>
</evidence>
<keyword evidence="1" id="KW-0812">Transmembrane</keyword>
<comment type="caution">
    <text evidence="2">The sequence shown here is derived from an EMBL/GenBank/DDBJ whole genome shotgun (WGS) entry which is preliminary data.</text>
</comment>
<evidence type="ECO:0000313" key="3">
    <source>
        <dbReference type="Proteomes" id="UP000245634"/>
    </source>
</evidence>